<organism evidence="7 8">
    <name type="scientific">Gordonia pseudamarae</name>
    <dbReference type="NCBI Taxonomy" id="2831662"/>
    <lineage>
        <taxon>Bacteria</taxon>
        <taxon>Bacillati</taxon>
        <taxon>Actinomycetota</taxon>
        <taxon>Actinomycetes</taxon>
        <taxon>Mycobacteriales</taxon>
        <taxon>Gordoniaceae</taxon>
        <taxon>Gordonia</taxon>
    </lineage>
</organism>
<keyword evidence="8" id="KW-1185">Reference proteome</keyword>
<dbReference type="CDD" id="cd00383">
    <property type="entry name" value="trans_reg_C"/>
    <property type="match status" value="1"/>
</dbReference>
<keyword evidence="2" id="KW-0805">Transcription regulation</keyword>
<dbReference type="PROSITE" id="PS51755">
    <property type="entry name" value="OMPR_PHOB"/>
    <property type="match status" value="1"/>
</dbReference>
<dbReference type="InterPro" id="IPR011990">
    <property type="entry name" value="TPR-like_helical_dom_sf"/>
</dbReference>
<name>A0ABX6IKR2_9ACTN</name>
<evidence type="ECO:0000256" key="5">
    <source>
        <dbReference type="PROSITE-ProRule" id="PRU01091"/>
    </source>
</evidence>
<sequence length="1190" mass="127013">MMASASADSGTRAYGVLGPLQVRSEGTPVDLGSPKQRAVLATLILARGAVVSVDRLVDTVWPSGAPAAATTSLQAYISNLRRALRTEGSDPSPIERIGNGYRLVVGEDRVDVADFIRLAGAARTARDEARWAQALDDSSAALALWRGELAGGELGEVGWAAAEAAALAETRTAVDDIHISALLAGGDVGGALSEIAALRIRDPLRERTVWLQMVALYRAGRGTEALAAYTDYAAVLDTDLGLDPGAELVALQGAVLRHDPVIAAWPRPPHWTGSVEVSAPAAGAVTQRSVDDPTPPAGPRFIGRAEELRRLRAVVSEASPDPRWMLLTGPPGIGKTALAEETVRIATDLHGQDTTVVWVRCPDTEGIPAWWPLRQACRALGADPARVLSVPAGSDADTARFTVYDRVHTMLEQAAADSPLVLVIDDLQWADPMSLGLLSYLMSVLRGSAITALATARDGEGGPDVDRFRATANRTGATVIAVPHMARDEVAELVRAVSDERISSADLDLLTERTGGNPLFVTEFARLTQDGRRDEQIPEAIRSILDRRLKSLDPAVLEVIGYAAAIGEGIDVPLLVTVTGRDPDDVADCLDEAVDEHILITRAAHDLPGDRRTAPGATRFAHSLLRQGALGMIRPLRRARIHLRIARALADIDGGDARAVRAAHLLDALPVADPGEVVAACRAAAADATAAWDSEKAAYWLDAALRIVESSQRLSPNIAERDGLLVGLLTAQTRAGQVQQALATVETRLVEAIAAGSPRTLGALAGILLRAGGSWPWVGPNVDNERLCSTLESALDAVSGDGPATARTLGALAVGHCYHHDASVPAGLLDRADEVAAGLDDDSVLVDVLMARLITYSGVAEYATLSIGLAERIRAIRAGMRPSSDETGYTATDVDDVIVDTVLTMSTMTLGDVAETERLVRRGIVGSERFRLPILRAQLRWMETSLAVWHGDFEVAMEHFRTAVKVQQMTELYVAGSDTVAMIGLATERHLLDAVIETNELADKNVSTLDWARSIADEFSDDQMTVLLAAGVAMIADADGDHVLAERMITVWLSDERPMVWTSLCQAVLLAYVVADLRLPGYARYFIDYLTPYRGCIATLGQIGQVGTVGLALARLHYLVGEDEEGDAALREAHEVATRGSGAPSELRCRLLAVARTAPSARRTRDLDDIHNRATRLGLPDVIEEVTRLR</sequence>
<dbReference type="InterPro" id="IPR005158">
    <property type="entry name" value="BTAD"/>
</dbReference>
<dbReference type="InterPro" id="IPR016032">
    <property type="entry name" value="Sig_transdc_resp-reg_C-effctor"/>
</dbReference>
<dbReference type="InterPro" id="IPR051677">
    <property type="entry name" value="AfsR-DnrI-RedD_regulator"/>
</dbReference>
<accession>A0ABX6IKR2</accession>
<evidence type="ECO:0000256" key="1">
    <source>
        <dbReference type="ARBA" id="ARBA00005820"/>
    </source>
</evidence>
<dbReference type="Proteomes" id="UP001059836">
    <property type="component" value="Chromosome"/>
</dbReference>
<evidence type="ECO:0000256" key="4">
    <source>
        <dbReference type="ARBA" id="ARBA00023163"/>
    </source>
</evidence>
<evidence type="ECO:0000256" key="3">
    <source>
        <dbReference type="ARBA" id="ARBA00023125"/>
    </source>
</evidence>
<dbReference type="InterPro" id="IPR036388">
    <property type="entry name" value="WH-like_DNA-bd_sf"/>
</dbReference>
<dbReference type="Gene3D" id="1.10.10.10">
    <property type="entry name" value="Winged helix-like DNA-binding domain superfamily/Winged helix DNA-binding domain"/>
    <property type="match status" value="1"/>
</dbReference>
<dbReference type="CDD" id="cd15831">
    <property type="entry name" value="BTAD"/>
    <property type="match status" value="1"/>
</dbReference>
<dbReference type="SUPFAM" id="SSF46894">
    <property type="entry name" value="C-terminal effector domain of the bipartite response regulators"/>
    <property type="match status" value="1"/>
</dbReference>
<gene>
    <name evidence="7" type="ORF">GII31_14695</name>
</gene>
<dbReference type="InterPro" id="IPR027417">
    <property type="entry name" value="P-loop_NTPase"/>
</dbReference>
<proteinExistence type="inferred from homology"/>
<protein>
    <submittedName>
        <fullName evidence="7">AAA family ATPase</fullName>
    </submittedName>
</protein>
<feature type="DNA-binding region" description="OmpR/PhoB-type" evidence="5">
    <location>
        <begin position="4"/>
        <end position="105"/>
    </location>
</feature>
<evidence type="ECO:0000313" key="8">
    <source>
        <dbReference type="Proteomes" id="UP001059836"/>
    </source>
</evidence>
<dbReference type="PANTHER" id="PTHR35807:SF1">
    <property type="entry name" value="TRANSCRIPTIONAL REGULATOR REDD"/>
    <property type="match status" value="1"/>
</dbReference>
<evidence type="ECO:0000313" key="7">
    <source>
        <dbReference type="EMBL" id="QHN35931.1"/>
    </source>
</evidence>
<dbReference type="PANTHER" id="PTHR35807">
    <property type="entry name" value="TRANSCRIPTIONAL REGULATOR REDD-RELATED"/>
    <property type="match status" value="1"/>
</dbReference>
<feature type="domain" description="OmpR/PhoB-type" evidence="6">
    <location>
        <begin position="4"/>
        <end position="105"/>
    </location>
</feature>
<comment type="similarity">
    <text evidence="1">Belongs to the AfsR/DnrI/RedD regulatory family.</text>
</comment>
<dbReference type="SMART" id="SM01043">
    <property type="entry name" value="BTAD"/>
    <property type="match status" value="1"/>
</dbReference>
<dbReference type="Gene3D" id="3.40.50.300">
    <property type="entry name" value="P-loop containing nucleotide triphosphate hydrolases"/>
    <property type="match status" value="1"/>
</dbReference>
<evidence type="ECO:0000256" key="2">
    <source>
        <dbReference type="ARBA" id="ARBA00023015"/>
    </source>
</evidence>
<dbReference type="EMBL" id="CP045809">
    <property type="protein sequence ID" value="QHN35931.1"/>
    <property type="molecule type" value="Genomic_DNA"/>
</dbReference>
<keyword evidence="4" id="KW-0804">Transcription</keyword>
<reference evidence="7" key="1">
    <citation type="journal article" date="2021" name="Nat. Microbiol.">
        <title>Cocultivation of an ultrasmall environmental parasitic bacterium with lytic ability against bacteria associated with wastewater foams.</title>
        <authorList>
            <person name="Batinovic S."/>
            <person name="Rose J.J.A."/>
            <person name="Ratcliffe J."/>
            <person name="Seviour R.J."/>
            <person name="Petrovski S."/>
        </authorList>
    </citation>
    <scope>NUCLEOTIDE SEQUENCE</scope>
    <source>
        <strain evidence="7">CON9</strain>
    </source>
</reference>
<dbReference type="SMART" id="SM00862">
    <property type="entry name" value="Trans_reg_C"/>
    <property type="match status" value="1"/>
</dbReference>
<dbReference type="InterPro" id="IPR001867">
    <property type="entry name" value="OmpR/PhoB-type_DNA-bd"/>
</dbReference>
<dbReference type="CDD" id="cd00009">
    <property type="entry name" value="AAA"/>
    <property type="match status" value="1"/>
</dbReference>
<dbReference type="SUPFAM" id="SSF48452">
    <property type="entry name" value="TPR-like"/>
    <property type="match status" value="1"/>
</dbReference>
<dbReference type="Gene3D" id="1.25.40.10">
    <property type="entry name" value="Tetratricopeptide repeat domain"/>
    <property type="match status" value="1"/>
</dbReference>
<dbReference type="Pfam" id="PF00486">
    <property type="entry name" value="Trans_reg_C"/>
    <property type="match status" value="1"/>
</dbReference>
<dbReference type="SUPFAM" id="SSF52540">
    <property type="entry name" value="P-loop containing nucleoside triphosphate hydrolases"/>
    <property type="match status" value="1"/>
</dbReference>
<dbReference type="Pfam" id="PF03704">
    <property type="entry name" value="BTAD"/>
    <property type="match status" value="1"/>
</dbReference>
<keyword evidence="3 5" id="KW-0238">DNA-binding</keyword>
<dbReference type="InterPro" id="IPR041664">
    <property type="entry name" value="AAA_16"/>
</dbReference>
<evidence type="ECO:0000259" key="6">
    <source>
        <dbReference type="PROSITE" id="PS51755"/>
    </source>
</evidence>
<dbReference type="Pfam" id="PF13191">
    <property type="entry name" value="AAA_16"/>
    <property type="match status" value="1"/>
</dbReference>